<keyword evidence="3" id="KW-1185">Reference proteome</keyword>
<sequence length="257" mass="28166">MPVYGGTSGVYAGGSGVYSDASAGRQVIETYERGNLTPYTFWTQETGQVTEDAAFPSGAQQAWRQQSGRTLEGWASPQSSKPALETWPQPGDTFSFRQRFNLTGDGPWQTWVLFGGGDDRYPRYQFEIGNDVQPRIQVRPDRYDVATALESGYGTLDIVSGDMLDVVVQWRSQAAHGNNGIRVLVFNGGDLPADLTIESWDAGEHSVTELVDMDSVDHPNDDGSGVVPQEPGRLGFRGSNEVQADFGDVWLHDRPDV</sequence>
<evidence type="ECO:0000256" key="1">
    <source>
        <dbReference type="SAM" id="MobiDB-lite"/>
    </source>
</evidence>
<protein>
    <submittedName>
        <fullName evidence="2">Uncharacterized protein</fullName>
    </submittedName>
</protein>
<comment type="caution">
    <text evidence="2">The sequence shown here is derived from an EMBL/GenBank/DDBJ whole genome shotgun (WGS) entry which is preliminary data.</text>
</comment>
<evidence type="ECO:0000313" key="3">
    <source>
        <dbReference type="Proteomes" id="UP001596383"/>
    </source>
</evidence>
<feature type="region of interest" description="Disordered" evidence="1">
    <location>
        <begin position="215"/>
        <end position="234"/>
    </location>
</feature>
<dbReference type="EMBL" id="JBHSWV010000210">
    <property type="protein sequence ID" value="MFC6766023.1"/>
    <property type="molecule type" value="Genomic_DNA"/>
</dbReference>
<accession>A0ABD5SRH7</accession>
<name>A0ABD5SRH7_9EURY</name>
<gene>
    <name evidence="2" type="ORF">ACFQE6_13800</name>
</gene>
<proteinExistence type="predicted"/>
<reference evidence="2 3" key="1">
    <citation type="journal article" date="2019" name="Int. J. Syst. Evol. Microbiol.">
        <title>The Global Catalogue of Microorganisms (GCM) 10K type strain sequencing project: providing services to taxonomists for standard genome sequencing and annotation.</title>
        <authorList>
            <consortium name="The Broad Institute Genomics Platform"/>
            <consortium name="The Broad Institute Genome Sequencing Center for Infectious Disease"/>
            <person name="Wu L."/>
            <person name="Ma J."/>
        </authorList>
    </citation>
    <scope>NUCLEOTIDE SEQUENCE [LARGE SCALE GENOMIC DNA]</scope>
    <source>
        <strain evidence="2 3">LMG 29247</strain>
    </source>
</reference>
<organism evidence="2 3">
    <name type="scientific">Natrinema soli</name>
    <dbReference type="NCBI Taxonomy" id="1930624"/>
    <lineage>
        <taxon>Archaea</taxon>
        <taxon>Methanobacteriati</taxon>
        <taxon>Methanobacteriota</taxon>
        <taxon>Stenosarchaea group</taxon>
        <taxon>Halobacteria</taxon>
        <taxon>Halobacteriales</taxon>
        <taxon>Natrialbaceae</taxon>
        <taxon>Natrinema</taxon>
    </lineage>
</organism>
<dbReference type="Proteomes" id="UP001596383">
    <property type="component" value="Unassembled WGS sequence"/>
</dbReference>
<dbReference type="AlphaFoldDB" id="A0ABD5SRH7"/>
<dbReference type="RefSeq" id="WP_273739013.1">
    <property type="nucleotide sequence ID" value="NZ_JAQIVI010000210.1"/>
</dbReference>
<evidence type="ECO:0000313" key="2">
    <source>
        <dbReference type="EMBL" id="MFC6766023.1"/>
    </source>
</evidence>